<accession>G9QLQ3</accession>
<feature type="compositionally biased region" description="Polar residues" evidence="1">
    <location>
        <begin position="284"/>
        <end position="312"/>
    </location>
</feature>
<dbReference type="AlphaFoldDB" id="G9QLQ3"/>
<dbReference type="EMBL" id="ACWF01000104">
    <property type="protein sequence ID" value="EHL77921.1"/>
    <property type="molecule type" value="Genomic_DNA"/>
</dbReference>
<evidence type="ECO:0000313" key="3">
    <source>
        <dbReference type="EMBL" id="EHL77921.1"/>
    </source>
</evidence>
<feature type="transmembrane region" description="Helical" evidence="2">
    <location>
        <begin position="7"/>
        <end position="26"/>
    </location>
</feature>
<reference evidence="3 4" key="1">
    <citation type="submission" date="2011-09" db="EMBL/GenBank/DDBJ databases">
        <title>The Genome Sequence of Bacillus smithii 7_3_47FAA.</title>
        <authorList>
            <consortium name="The Broad Institute Genome Sequencing Platform"/>
            <person name="Earl A."/>
            <person name="Ward D."/>
            <person name="Feldgarden M."/>
            <person name="Gevers D."/>
            <person name="Daigneault M."/>
            <person name="Strauss J."/>
            <person name="Allen-Vercoe E."/>
            <person name="Young S.K."/>
            <person name="Zeng Q."/>
            <person name="Gargeya S."/>
            <person name="Fitzgerald M."/>
            <person name="Haas B."/>
            <person name="Abouelleil A."/>
            <person name="Alvarado L."/>
            <person name="Arachchi H.M."/>
            <person name="Berlin A."/>
            <person name="Brown A."/>
            <person name="Chapman S.B."/>
            <person name="Chen Z."/>
            <person name="Dunbar C."/>
            <person name="Freedman E."/>
            <person name="Gearin G."/>
            <person name="Goldberg J."/>
            <person name="Griggs A."/>
            <person name="Gujja S."/>
            <person name="Heiman D."/>
            <person name="Howarth C."/>
            <person name="Larson L."/>
            <person name="Lui A."/>
            <person name="MacDonald P.J.P."/>
            <person name="Montmayeur A."/>
            <person name="Murphy C."/>
            <person name="Neiman D."/>
            <person name="Pearson M."/>
            <person name="Priest M."/>
            <person name="Roberts A."/>
            <person name="Saif S."/>
            <person name="Shea T."/>
            <person name="Shenoy N."/>
            <person name="Sisk P."/>
            <person name="Stolte C."/>
            <person name="Sykes S."/>
            <person name="Wortman J."/>
            <person name="Nusbaum C."/>
            <person name="Birren B."/>
        </authorList>
    </citation>
    <scope>NUCLEOTIDE SEQUENCE [LARGE SCALE GENOMIC DNA]</scope>
    <source>
        <strain evidence="3 4">7_3_47FAA</strain>
    </source>
</reference>
<gene>
    <name evidence="3" type="ORF">HMPREF1015_03146</name>
</gene>
<dbReference type="PATRIC" id="fig|665952.3.peg.1989"/>
<evidence type="ECO:0000256" key="1">
    <source>
        <dbReference type="SAM" id="MobiDB-lite"/>
    </source>
</evidence>
<evidence type="ECO:0000256" key="2">
    <source>
        <dbReference type="SAM" id="Phobius"/>
    </source>
</evidence>
<dbReference type="HOGENOM" id="CLU_870600_0_0_9"/>
<organism evidence="3 4">
    <name type="scientific">Bacillus smithii 7_3_47FAA</name>
    <dbReference type="NCBI Taxonomy" id="665952"/>
    <lineage>
        <taxon>Bacteria</taxon>
        <taxon>Bacillati</taxon>
        <taxon>Bacillota</taxon>
        <taxon>Bacilli</taxon>
        <taxon>Bacillales</taxon>
        <taxon>Bacillaceae</taxon>
        <taxon>Bacillus</taxon>
    </lineage>
</organism>
<feature type="region of interest" description="Disordered" evidence="1">
    <location>
        <begin position="107"/>
        <end position="165"/>
    </location>
</feature>
<name>G9QLQ3_9BACI</name>
<keyword evidence="2" id="KW-0472">Membrane</keyword>
<dbReference type="RefSeq" id="WP_003354312.1">
    <property type="nucleotide sequence ID" value="NZ_JH414755.1"/>
</dbReference>
<dbReference type="InterPro" id="IPR014717">
    <property type="entry name" value="Transl_elong_EF1B/ribsomal_bS6"/>
</dbReference>
<sequence>MSKRVKMLIPLILVILFCFLDIFYYWKAIVPAKKQIAALSSQMAHVNNSSEKVQSEKQLSADDLKKVYQWQTALPWNDSVDQFILDLQKAEASSGCTIIQYALAEDSDSSTDAGDGTNQADQMDQMTGTNSNSNATSFNTGETTSTTAQNNDTKPSKTAKTSLPSGVKQEKVNLVVQASTYPEIYQFLKKLEQMDRVNRVESIQFAGNDEPVSTENEANALTVNMTISVYYDSTIAKKLKLTPPSISTPDPSGKSNPLVPVAPTNQSTENNQNNDQNNNGTADHPQTSENNQSQTTNADQPSTSENSPNQSNEKIHQSP</sequence>
<feature type="region of interest" description="Disordered" evidence="1">
    <location>
        <begin position="242"/>
        <end position="319"/>
    </location>
</feature>
<feature type="compositionally biased region" description="Polar residues" evidence="1">
    <location>
        <begin position="244"/>
        <end position="255"/>
    </location>
</feature>
<feature type="compositionally biased region" description="Low complexity" evidence="1">
    <location>
        <begin position="264"/>
        <end position="281"/>
    </location>
</feature>
<keyword evidence="2" id="KW-1133">Transmembrane helix</keyword>
<proteinExistence type="predicted"/>
<comment type="caution">
    <text evidence="3">The sequence shown here is derived from an EMBL/GenBank/DDBJ whole genome shotgun (WGS) entry which is preliminary data.</text>
</comment>
<keyword evidence="2" id="KW-0812">Transmembrane</keyword>
<feature type="compositionally biased region" description="Low complexity" evidence="1">
    <location>
        <begin position="127"/>
        <end position="147"/>
    </location>
</feature>
<dbReference type="Gene3D" id="3.30.70.60">
    <property type="match status" value="1"/>
</dbReference>
<dbReference type="Proteomes" id="UP000011747">
    <property type="component" value="Unassembled WGS sequence"/>
</dbReference>
<feature type="compositionally biased region" description="Polar residues" evidence="1">
    <location>
        <begin position="148"/>
        <end position="164"/>
    </location>
</feature>
<evidence type="ECO:0000313" key="4">
    <source>
        <dbReference type="Proteomes" id="UP000011747"/>
    </source>
</evidence>
<protein>
    <recommendedName>
        <fullName evidence="5">Type IV pilus assembly protein PilO</fullName>
    </recommendedName>
</protein>
<keyword evidence="4" id="KW-1185">Reference proteome</keyword>
<evidence type="ECO:0008006" key="5">
    <source>
        <dbReference type="Google" id="ProtNLM"/>
    </source>
</evidence>